<dbReference type="EMBL" id="JANBOI010002945">
    <property type="protein sequence ID" value="KAJ1719290.1"/>
    <property type="molecule type" value="Genomic_DNA"/>
</dbReference>
<dbReference type="PANTHER" id="PTHR48029">
    <property type="entry name" value="NUCLEOLAR PROTEIN 8"/>
    <property type="match status" value="1"/>
</dbReference>
<evidence type="ECO:0000256" key="2">
    <source>
        <dbReference type="ARBA" id="ARBA00022884"/>
    </source>
</evidence>
<dbReference type="SUPFAM" id="SSF54928">
    <property type="entry name" value="RNA-binding domain, RBD"/>
    <property type="match status" value="1"/>
</dbReference>
<proteinExistence type="predicted"/>
<protein>
    <recommendedName>
        <fullName evidence="6">RRM domain-containing protein</fullName>
    </recommendedName>
</protein>
<evidence type="ECO:0000256" key="3">
    <source>
        <dbReference type="ARBA" id="ARBA00023242"/>
    </source>
</evidence>
<dbReference type="InterPro" id="IPR000504">
    <property type="entry name" value="RRM_dom"/>
</dbReference>
<dbReference type="OrthoDB" id="21643at2759"/>
<dbReference type="SMART" id="SM00360">
    <property type="entry name" value="RRM"/>
    <property type="match status" value="1"/>
</dbReference>
<evidence type="ECO:0000259" key="6">
    <source>
        <dbReference type="PROSITE" id="PS50102"/>
    </source>
</evidence>
<comment type="subcellular location">
    <subcellularLocation>
        <location evidence="1">Nucleus</location>
        <location evidence="1">Nucleolus</location>
    </subcellularLocation>
</comment>
<keyword evidence="8" id="KW-1185">Reference proteome</keyword>
<evidence type="ECO:0000256" key="4">
    <source>
        <dbReference type="PROSITE-ProRule" id="PRU00176"/>
    </source>
</evidence>
<dbReference type="GO" id="GO:0005730">
    <property type="term" value="C:nucleolus"/>
    <property type="evidence" value="ECO:0007669"/>
    <property type="project" value="UniProtKB-SubCell"/>
</dbReference>
<dbReference type="Proteomes" id="UP001143981">
    <property type="component" value="Unassembled WGS sequence"/>
</dbReference>
<comment type="caution">
    <text evidence="7">The sequence shown here is derived from an EMBL/GenBank/DDBJ whole genome shotgun (WGS) entry which is preliminary data.</text>
</comment>
<dbReference type="Gene3D" id="3.30.70.330">
    <property type="match status" value="1"/>
</dbReference>
<name>A0A9W8CMM5_9FUNG</name>
<organism evidence="7 8">
    <name type="scientific">Coemansia biformis</name>
    <dbReference type="NCBI Taxonomy" id="1286918"/>
    <lineage>
        <taxon>Eukaryota</taxon>
        <taxon>Fungi</taxon>
        <taxon>Fungi incertae sedis</taxon>
        <taxon>Zoopagomycota</taxon>
        <taxon>Kickxellomycotina</taxon>
        <taxon>Kickxellomycetes</taxon>
        <taxon>Kickxellales</taxon>
        <taxon>Kickxellaceae</taxon>
        <taxon>Coemansia</taxon>
    </lineage>
</organism>
<feature type="non-terminal residue" evidence="7">
    <location>
        <position position="315"/>
    </location>
</feature>
<dbReference type="InterPro" id="IPR034138">
    <property type="entry name" value="NOP8_RRM"/>
</dbReference>
<dbReference type="GO" id="GO:0003723">
    <property type="term" value="F:RNA binding"/>
    <property type="evidence" value="ECO:0007669"/>
    <property type="project" value="UniProtKB-UniRule"/>
</dbReference>
<evidence type="ECO:0000313" key="7">
    <source>
        <dbReference type="EMBL" id="KAJ1719290.1"/>
    </source>
</evidence>
<dbReference type="InterPro" id="IPR012677">
    <property type="entry name" value="Nucleotide-bd_a/b_plait_sf"/>
</dbReference>
<evidence type="ECO:0000256" key="1">
    <source>
        <dbReference type="ARBA" id="ARBA00004604"/>
    </source>
</evidence>
<dbReference type="Pfam" id="PF00076">
    <property type="entry name" value="RRM_1"/>
    <property type="match status" value="1"/>
</dbReference>
<keyword evidence="2 4" id="KW-0694">RNA-binding</keyword>
<feature type="region of interest" description="Disordered" evidence="5">
    <location>
        <begin position="95"/>
        <end position="119"/>
    </location>
</feature>
<keyword evidence="3" id="KW-0539">Nucleus</keyword>
<dbReference type="CDD" id="cd12226">
    <property type="entry name" value="RRM_NOL8"/>
    <property type="match status" value="1"/>
</dbReference>
<feature type="compositionally biased region" description="Basic and acidic residues" evidence="5">
    <location>
        <begin position="263"/>
        <end position="288"/>
    </location>
</feature>
<feature type="region of interest" description="Disordered" evidence="5">
    <location>
        <begin position="240"/>
        <end position="315"/>
    </location>
</feature>
<evidence type="ECO:0000313" key="8">
    <source>
        <dbReference type="Proteomes" id="UP001143981"/>
    </source>
</evidence>
<dbReference type="AlphaFoldDB" id="A0A9W8CMM5"/>
<sequence>MAESPVEMRVYIGGFAQAVTADDVSGRFKPFGQVHAVDLPTVRDSGATRGFGYVSISITPSQWQRCARVYGGATWKGGKLRVEEAREDYLAKLRREMAEASDPKPQQPAGKRGRRTGSDGVMAEDMELVTAKNVGRYAGWTKNRYGRPVLKYSIIKPNGRRFTYDPIRSGKNYARHNGAITSKHSSDLQWEYDAERAREDFALAKRLPDNTVALMKETERRLSKRRKIEEDSRKAKERLLAQSVKAPVSKPTTAMSDSTNVGDSKDNNSKDSVSKDGASKDGRGKGDGGFESDADSDIPDLESLERSAGTGAGYA</sequence>
<evidence type="ECO:0000256" key="5">
    <source>
        <dbReference type="SAM" id="MobiDB-lite"/>
    </source>
</evidence>
<dbReference type="InterPro" id="IPR035979">
    <property type="entry name" value="RBD_domain_sf"/>
</dbReference>
<dbReference type="PANTHER" id="PTHR48029:SF1">
    <property type="entry name" value="NUCLEOLAR PROTEIN 8"/>
    <property type="match status" value="1"/>
</dbReference>
<accession>A0A9W8CMM5</accession>
<gene>
    <name evidence="7" type="ORF">LPJ61_006337</name>
</gene>
<feature type="domain" description="RRM" evidence="6">
    <location>
        <begin position="8"/>
        <end position="87"/>
    </location>
</feature>
<feature type="compositionally biased region" description="Polar residues" evidence="5">
    <location>
        <begin position="250"/>
        <end position="259"/>
    </location>
</feature>
<feature type="compositionally biased region" description="Acidic residues" evidence="5">
    <location>
        <begin position="290"/>
        <end position="302"/>
    </location>
</feature>
<reference evidence="7" key="1">
    <citation type="submission" date="2022-07" db="EMBL/GenBank/DDBJ databases">
        <title>Phylogenomic reconstructions and comparative analyses of Kickxellomycotina fungi.</title>
        <authorList>
            <person name="Reynolds N.K."/>
            <person name="Stajich J.E."/>
            <person name="Barry K."/>
            <person name="Grigoriev I.V."/>
            <person name="Crous P."/>
            <person name="Smith M.E."/>
        </authorList>
    </citation>
    <scope>NUCLEOTIDE SEQUENCE</scope>
    <source>
        <strain evidence="7">BCRC 34381</strain>
    </source>
</reference>
<dbReference type="PROSITE" id="PS50102">
    <property type="entry name" value="RRM"/>
    <property type="match status" value="1"/>
</dbReference>